<evidence type="ECO:0000313" key="9">
    <source>
        <dbReference type="Proteomes" id="UP001374535"/>
    </source>
</evidence>
<dbReference type="PANTHER" id="PTHR44191:SF21">
    <property type="entry name" value="TRANSCRIPTION FACTOR SRM1"/>
    <property type="match status" value="1"/>
</dbReference>
<dbReference type="PROSITE" id="PS51294">
    <property type="entry name" value="HTH_MYB"/>
    <property type="match status" value="1"/>
</dbReference>
<gene>
    <name evidence="8" type="ORF">V8G54_016771</name>
</gene>
<dbReference type="GO" id="GO:0003677">
    <property type="term" value="F:DNA binding"/>
    <property type="evidence" value="ECO:0007669"/>
    <property type="project" value="UniProtKB-KW"/>
</dbReference>
<dbReference type="EMBL" id="CP144696">
    <property type="protein sequence ID" value="WVZ12241.1"/>
    <property type="molecule type" value="Genomic_DNA"/>
</dbReference>
<evidence type="ECO:0000256" key="6">
    <source>
        <dbReference type="SAM" id="MobiDB-lite"/>
    </source>
</evidence>
<sequence length="227" mass="24218">MLKPCPTFLLFNKKQDFWWLNESFGALGGPTIVEKPRRSPTRMPKGMGKRNRCIGLNLLQLFLLGLDKYGKGDWRSISRNFVVTRTPTQVASHAQKYFIRLNSMNKDRRRSSIHDITSVNNGDVLAPQGPITGQTNGSATNSTAKATKQATPASAGVPGVGIYAAPTIGQPVGGPLVSAVGTPVNLPSPAHMAYGVRAPVTGAVVPGAPVTVSPVTYPMPHTSVPHR</sequence>
<evidence type="ECO:0000256" key="3">
    <source>
        <dbReference type="ARBA" id="ARBA00023125"/>
    </source>
</evidence>
<keyword evidence="9" id="KW-1185">Reference proteome</keyword>
<name>A0AAQ3S1H1_VIGMU</name>
<dbReference type="Gene3D" id="1.10.10.60">
    <property type="entry name" value="Homeodomain-like"/>
    <property type="match status" value="1"/>
</dbReference>
<evidence type="ECO:0000256" key="4">
    <source>
        <dbReference type="ARBA" id="ARBA00023163"/>
    </source>
</evidence>
<keyword evidence="3" id="KW-0238">DNA-binding</keyword>
<dbReference type="GO" id="GO:0005634">
    <property type="term" value="C:nucleus"/>
    <property type="evidence" value="ECO:0007669"/>
    <property type="project" value="UniProtKB-SubCell"/>
</dbReference>
<reference evidence="8 9" key="1">
    <citation type="journal article" date="2023" name="Life. Sci Alliance">
        <title>Evolutionary insights into 3D genome organization and epigenetic landscape of Vigna mungo.</title>
        <authorList>
            <person name="Junaid A."/>
            <person name="Singh B."/>
            <person name="Bhatia S."/>
        </authorList>
    </citation>
    <scope>NUCLEOTIDE SEQUENCE [LARGE SCALE GENOMIC DNA]</scope>
    <source>
        <strain evidence="8">Urdbean</strain>
    </source>
</reference>
<organism evidence="8 9">
    <name type="scientific">Vigna mungo</name>
    <name type="common">Black gram</name>
    <name type="synonym">Phaseolus mungo</name>
    <dbReference type="NCBI Taxonomy" id="3915"/>
    <lineage>
        <taxon>Eukaryota</taxon>
        <taxon>Viridiplantae</taxon>
        <taxon>Streptophyta</taxon>
        <taxon>Embryophyta</taxon>
        <taxon>Tracheophyta</taxon>
        <taxon>Spermatophyta</taxon>
        <taxon>Magnoliopsida</taxon>
        <taxon>eudicotyledons</taxon>
        <taxon>Gunneridae</taxon>
        <taxon>Pentapetalae</taxon>
        <taxon>rosids</taxon>
        <taxon>fabids</taxon>
        <taxon>Fabales</taxon>
        <taxon>Fabaceae</taxon>
        <taxon>Papilionoideae</taxon>
        <taxon>50 kb inversion clade</taxon>
        <taxon>NPAAA clade</taxon>
        <taxon>indigoferoid/millettioid clade</taxon>
        <taxon>Phaseoleae</taxon>
        <taxon>Vigna</taxon>
    </lineage>
</organism>
<feature type="domain" description="HTH myb-type" evidence="7">
    <location>
        <begin position="60"/>
        <end position="102"/>
    </location>
</feature>
<keyword evidence="2" id="KW-0805">Transcription regulation</keyword>
<keyword evidence="5" id="KW-0539">Nucleus</keyword>
<protein>
    <recommendedName>
        <fullName evidence="7">HTH myb-type domain-containing protein</fullName>
    </recommendedName>
</protein>
<feature type="compositionally biased region" description="Polar residues" evidence="6">
    <location>
        <begin position="131"/>
        <end position="145"/>
    </location>
</feature>
<accession>A0AAQ3S1H1</accession>
<dbReference type="SUPFAM" id="SSF46689">
    <property type="entry name" value="Homeodomain-like"/>
    <property type="match status" value="1"/>
</dbReference>
<evidence type="ECO:0000256" key="1">
    <source>
        <dbReference type="ARBA" id="ARBA00004123"/>
    </source>
</evidence>
<dbReference type="PANTHER" id="PTHR44191">
    <property type="entry name" value="TRANSCRIPTION FACTOR KUA1"/>
    <property type="match status" value="1"/>
</dbReference>
<dbReference type="InterPro" id="IPR006447">
    <property type="entry name" value="Myb_dom_plants"/>
</dbReference>
<keyword evidence="4" id="KW-0804">Transcription</keyword>
<dbReference type="Pfam" id="PF00249">
    <property type="entry name" value="Myb_DNA-binding"/>
    <property type="match status" value="1"/>
</dbReference>
<dbReference type="CDD" id="cd00167">
    <property type="entry name" value="SANT"/>
    <property type="match status" value="1"/>
</dbReference>
<evidence type="ECO:0000313" key="8">
    <source>
        <dbReference type="EMBL" id="WVZ12241.1"/>
    </source>
</evidence>
<dbReference type="InterPro" id="IPR009057">
    <property type="entry name" value="Homeodomain-like_sf"/>
</dbReference>
<dbReference type="InterPro" id="IPR017930">
    <property type="entry name" value="Myb_dom"/>
</dbReference>
<evidence type="ECO:0000256" key="2">
    <source>
        <dbReference type="ARBA" id="ARBA00023015"/>
    </source>
</evidence>
<dbReference type="GO" id="GO:0009739">
    <property type="term" value="P:response to gibberellin"/>
    <property type="evidence" value="ECO:0007669"/>
    <property type="project" value="TreeGrafter"/>
</dbReference>
<dbReference type="GO" id="GO:0006355">
    <property type="term" value="P:regulation of DNA-templated transcription"/>
    <property type="evidence" value="ECO:0007669"/>
    <property type="project" value="UniProtKB-ARBA"/>
</dbReference>
<feature type="region of interest" description="Disordered" evidence="6">
    <location>
        <begin position="119"/>
        <end position="145"/>
    </location>
</feature>
<comment type="subcellular location">
    <subcellularLocation>
        <location evidence="1">Nucleus</location>
    </subcellularLocation>
</comment>
<dbReference type="Proteomes" id="UP001374535">
    <property type="component" value="Chromosome 5"/>
</dbReference>
<dbReference type="AlphaFoldDB" id="A0AAQ3S1H1"/>
<dbReference type="NCBIfam" id="TIGR01557">
    <property type="entry name" value="myb_SHAQKYF"/>
    <property type="match status" value="1"/>
</dbReference>
<evidence type="ECO:0000256" key="5">
    <source>
        <dbReference type="ARBA" id="ARBA00023242"/>
    </source>
</evidence>
<dbReference type="GO" id="GO:0009751">
    <property type="term" value="P:response to salicylic acid"/>
    <property type="evidence" value="ECO:0007669"/>
    <property type="project" value="TreeGrafter"/>
</dbReference>
<dbReference type="FunFam" id="1.10.10.60:FF:000009">
    <property type="entry name" value="transcription factor MYB1R1"/>
    <property type="match status" value="1"/>
</dbReference>
<dbReference type="InterPro" id="IPR001005">
    <property type="entry name" value="SANT/Myb"/>
</dbReference>
<dbReference type="InterPro" id="IPR052245">
    <property type="entry name" value="Plant_Stress_Dev_TF"/>
</dbReference>
<proteinExistence type="predicted"/>
<evidence type="ECO:0000259" key="7">
    <source>
        <dbReference type="PROSITE" id="PS51294"/>
    </source>
</evidence>